<proteinExistence type="predicted"/>
<evidence type="ECO:0000259" key="1">
    <source>
        <dbReference type="PROSITE" id="PS50003"/>
    </source>
</evidence>
<dbReference type="AlphaFoldDB" id="A0A151I4N0"/>
<sequence>MNFCIDSITVDETWSYYFRSETKEQSKQWTQTINGDYNAALLDRFNNILKKKTSPRHDKLIFLHDNAPSHTSTIVQNYYTWIQKHDNIKINTTFNDKFISSDKRANKNVNTKNYELFRSSNLEEWYELSHILNLTVNKFNPSRDDTSQKLKEIEEIINVQSLGNVWSVIAALHPAKKHTERESSYPHYSTVLNIVLNLIGIQFPMMLNQIKRFESLNISIMFISRSKKKDQRFSLPYEIANYSNKERIYFCELSFTKLEIHAIVCGKCMIQEFKNLAHSVKSILSDDWQKFNSTTHCHVCEKNFNLNYKDSYCIPVLFKTCIQLCFIDSFKFLSLFLLTIKGIFPYEYVDCIEKLKKAELSSRKLFYSSIIASYGLDPAYYYILLDFTWDAMLRYAQANNIQSYDPSKSSTYLIYFDVNNLYNNAVFGKTMQNVRNHVNVRLVTRWDEKYGVEAMIAKPNFHSRSVFSENLVAIEMRKLEVRKTDHLLRLSTNRSNFLLLHKTGSAGQPGRVLLIETSDSQREQRLENTAGGVGLPISTFPSMS</sequence>
<dbReference type="InterPro" id="IPR001849">
    <property type="entry name" value="PH_domain"/>
</dbReference>
<organism evidence="2 3">
    <name type="scientific">Atta colombica</name>
    <dbReference type="NCBI Taxonomy" id="520822"/>
    <lineage>
        <taxon>Eukaryota</taxon>
        <taxon>Metazoa</taxon>
        <taxon>Ecdysozoa</taxon>
        <taxon>Arthropoda</taxon>
        <taxon>Hexapoda</taxon>
        <taxon>Insecta</taxon>
        <taxon>Pterygota</taxon>
        <taxon>Neoptera</taxon>
        <taxon>Endopterygota</taxon>
        <taxon>Hymenoptera</taxon>
        <taxon>Apocrita</taxon>
        <taxon>Aculeata</taxon>
        <taxon>Formicoidea</taxon>
        <taxon>Formicidae</taxon>
        <taxon>Myrmicinae</taxon>
        <taxon>Atta</taxon>
    </lineage>
</organism>
<dbReference type="Proteomes" id="UP000078540">
    <property type="component" value="Unassembled WGS sequence"/>
</dbReference>
<keyword evidence="3" id="KW-1185">Reference proteome</keyword>
<dbReference type="PANTHER" id="PTHR31511:SF12">
    <property type="entry name" value="RHO TERMINATION FACTOR N-TERMINAL DOMAIN-CONTAINING PROTEIN"/>
    <property type="match status" value="1"/>
</dbReference>
<dbReference type="PROSITE" id="PS50003">
    <property type="entry name" value="PH_DOMAIN"/>
    <property type="match status" value="1"/>
</dbReference>
<dbReference type="PANTHER" id="PTHR31511">
    <property type="entry name" value="PROTEIN CBG23764"/>
    <property type="match status" value="1"/>
</dbReference>
<reference evidence="2 3" key="1">
    <citation type="submission" date="2015-09" db="EMBL/GenBank/DDBJ databases">
        <title>Atta colombica WGS genome.</title>
        <authorList>
            <person name="Nygaard S."/>
            <person name="Hu H."/>
            <person name="Boomsma J."/>
            <person name="Zhang G."/>
        </authorList>
    </citation>
    <scope>NUCLEOTIDE SEQUENCE [LARGE SCALE GENOMIC DNA]</scope>
    <source>
        <strain evidence="2">Treedump-2</strain>
        <tissue evidence="2">Whole body</tissue>
    </source>
</reference>
<name>A0A151I4N0_9HYME</name>
<protein>
    <recommendedName>
        <fullName evidence="1">PH domain-containing protein</fullName>
    </recommendedName>
</protein>
<dbReference type="EMBL" id="KQ976454">
    <property type="protein sequence ID" value="KYM85251.1"/>
    <property type="molecule type" value="Genomic_DNA"/>
</dbReference>
<dbReference type="STRING" id="520822.A0A151I4N0"/>
<gene>
    <name evidence="2" type="ORF">ALC53_04772</name>
</gene>
<dbReference type="Gene3D" id="3.30.420.10">
    <property type="entry name" value="Ribonuclease H-like superfamily/Ribonuclease H"/>
    <property type="match status" value="1"/>
</dbReference>
<accession>A0A151I4N0</accession>
<evidence type="ECO:0000313" key="2">
    <source>
        <dbReference type="EMBL" id="KYM85251.1"/>
    </source>
</evidence>
<dbReference type="GO" id="GO:0003676">
    <property type="term" value="F:nucleic acid binding"/>
    <property type="evidence" value="ECO:0007669"/>
    <property type="project" value="InterPro"/>
</dbReference>
<evidence type="ECO:0000313" key="3">
    <source>
        <dbReference type="Proteomes" id="UP000078540"/>
    </source>
</evidence>
<dbReference type="InterPro" id="IPR036397">
    <property type="entry name" value="RNaseH_sf"/>
</dbReference>
<feature type="domain" description="PH" evidence="1">
    <location>
        <begin position="1"/>
        <end position="38"/>
    </location>
</feature>